<sequence length="528" mass="60334">MMNLMNKNMISFITAVSFMMCACTDTTVIPAGDYDSMKGSGNGNSDAEWAVSSIEPLANPDRGYHLECRYFAHNLVNPFNSSEEYPKGFVDDREITYSSKDGSTKIVQQYIYLTGYARKDIDEQGLENVQKVFDGLKDKGYKTILRFAYNWWGENQYNSNWKDEEEEEEWIYRHIEQLAPVLQKNIGLIAAMQAGFLGRWGEWHNTSVLLGPNAQRVKNGVVNKLLAAIPEPYNIEMRYPSHKNALTLDNETYRTTRLGYCNDFFTAGEHALAAGNDFVPGSEEYNQVMNEAYQIYISGEMPYPEESEWGLSDLISRTGTLQIFRDHHYSAFDITQNENINVHSWKNSSVTPSELTRNRILFDESYFVEDGKNVARTFYDFVRDHLGYRINVKKVELNAENGSLAYKIDLTNTGFATVINPKEVYLVLISEDSNEVKELKKLEVDPRDWQPYDVARNDYKVLTHTLEGTVEVTGISGKYKVGIWMPEVASDLKYNSKYAVKFALSDLMTSWNDEEGKYAVNVIGEVSL</sequence>
<dbReference type="AlphaFoldDB" id="A0A515IXC0"/>
<evidence type="ECO:0000256" key="1">
    <source>
        <dbReference type="SAM" id="SignalP"/>
    </source>
</evidence>
<accession>A0A515IXC0</accession>
<organism evidence="4 7">
    <name type="scientific">Bacteroides ovatus</name>
    <dbReference type="NCBI Taxonomy" id="28116"/>
    <lineage>
        <taxon>Bacteria</taxon>
        <taxon>Pseudomonadati</taxon>
        <taxon>Bacteroidota</taxon>
        <taxon>Bacteroidia</taxon>
        <taxon>Bacteroidales</taxon>
        <taxon>Bacteroidaceae</taxon>
        <taxon>Bacteroides</taxon>
    </lineage>
</organism>
<evidence type="ECO:0000259" key="3">
    <source>
        <dbReference type="Pfam" id="PF16173"/>
    </source>
</evidence>
<feature type="domain" description="DUF4874" evidence="3">
    <location>
        <begin position="59"/>
        <end position="242"/>
    </location>
</feature>
<reference evidence="5" key="4">
    <citation type="submission" date="2019-07" db="EMBL/GenBank/DDBJ databases">
        <authorList>
            <person name="Ross B.D."/>
            <person name="Verster A.J."/>
            <person name="Radey M.C."/>
            <person name="Schmidtke D.T."/>
            <person name="Pope C.E."/>
            <person name="Hoffman L.R."/>
            <person name="Hajjar A."/>
            <person name="Peterson S.B."/>
            <person name="Borenstein E."/>
            <person name="Mougous J.D."/>
        </authorList>
    </citation>
    <scope>NUCLEOTIDE SEQUENCE</scope>
    <source>
        <strain evidence="5">3725 D1 iv</strain>
    </source>
</reference>
<name>A0A515IXC0_BACOV</name>
<dbReference type="PROSITE" id="PS51257">
    <property type="entry name" value="PROKAR_LIPOPROTEIN"/>
    <property type="match status" value="1"/>
</dbReference>
<dbReference type="InterPro" id="IPR032379">
    <property type="entry name" value="DUF4874"/>
</dbReference>
<feature type="chain" id="PRO_5044096318" evidence="1">
    <location>
        <begin position="23"/>
        <end position="528"/>
    </location>
</feature>
<feature type="signal peptide" evidence="1">
    <location>
        <begin position="1"/>
        <end position="22"/>
    </location>
</feature>
<dbReference type="EMBL" id="VWFP01000021">
    <property type="protein sequence ID" value="KAA4623554.1"/>
    <property type="molecule type" value="Genomic_DNA"/>
</dbReference>
<evidence type="ECO:0000313" key="6">
    <source>
        <dbReference type="Proteomes" id="UP000318823"/>
    </source>
</evidence>
<proteinExistence type="predicted"/>
<dbReference type="Proteomes" id="UP000318823">
    <property type="component" value="Chromosome"/>
</dbReference>
<evidence type="ECO:0000313" key="5">
    <source>
        <dbReference type="EMBL" id="QDM11876.1"/>
    </source>
</evidence>
<dbReference type="EMBL" id="CP041395">
    <property type="protein sequence ID" value="QDM11876.1"/>
    <property type="molecule type" value="Genomic_DNA"/>
</dbReference>
<evidence type="ECO:0000259" key="2">
    <source>
        <dbReference type="Pfam" id="PF16116"/>
    </source>
</evidence>
<evidence type="ECO:0000313" key="4">
    <source>
        <dbReference type="EMBL" id="KAA4623554.1"/>
    </source>
</evidence>
<evidence type="ECO:0000313" key="7">
    <source>
        <dbReference type="Proteomes" id="UP000424805"/>
    </source>
</evidence>
<reference evidence="5" key="2">
    <citation type="journal article" date="2018" name="Nature">
        <title>Human gut bacteria contain acquired interbacterial defence systems.</title>
        <authorList>
            <person name="Ross B.D."/>
            <person name="Verster A.J."/>
            <person name="Radey M.C."/>
            <person name="Schmidtke D.T."/>
            <person name="Pope C.E."/>
            <person name="Hoffman L.R."/>
            <person name="Hajjar A."/>
            <person name="Peterson S.B."/>
            <person name="Borenstein E."/>
            <person name="Mougous J."/>
        </authorList>
    </citation>
    <scope>NUCLEOTIDE SEQUENCE</scope>
    <source>
        <strain evidence="5">3725 D1 iv</strain>
    </source>
</reference>
<dbReference type="Proteomes" id="UP000424805">
    <property type="component" value="Unassembled WGS sequence"/>
</dbReference>
<gene>
    <name evidence="5" type="ORF">DYI28_25965</name>
    <name evidence="4" type="ORF">F3B90_18675</name>
</gene>
<protein>
    <submittedName>
        <fullName evidence="4">DUF4832 domain-containing protein</fullName>
    </submittedName>
</protein>
<reference evidence="4 7" key="3">
    <citation type="journal article" date="2019" name="Nat. Med.">
        <title>A library of human gut bacterial isolates paired with longitudinal multiomics data enables mechanistic microbiome research.</title>
        <authorList>
            <person name="Poyet M."/>
            <person name="Groussin M."/>
            <person name="Gibbons S.M."/>
            <person name="Avila-Pacheco J."/>
            <person name="Jiang X."/>
            <person name="Kearney S.M."/>
            <person name="Perrotta A.R."/>
            <person name="Berdy B."/>
            <person name="Zhao S."/>
            <person name="Lieberman T.D."/>
            <person name="Swanson P.K."/>
            <person name="Smith M."/>
            <person name="Roesemann S."/>
            <person name="Alexander J.E."/>
            <person name="Rich S.A."/>
            <person name="Livny J."/>
            <person name="Vlamakis H."/>
            <person name="Clish C."/>
            <person name="Bullock K."/>
            <person name="Deik A."/>
            <person name="Scott J."/>
            <person name="Pierce K.A."/>
            <person name="Xavier R.J."/>
            <person name="Alm E.J."/>
        </authorList>
    </citation>
    <scope>NUCLEOTIDE SEQUENCE [LARGE SCALE GENOMIC DNA]</scope>
    <source>
        <strain evidence="4 7">BIOML-A15</strain>
    </source>
</reference>
<reference evidence="6" key="1">
    <citation type="journal article" date="2018" name="J. Anim. Genet.">
        <title>Acquired interbacterial defense systems protect against interspecies antagonism in the human gut microbiome.</title>
        <authorList>
            <person name="Ross B.D."/>
            <person name="Verster A.J."/>
            <person name="Radey M.C."/>
            <person name="Schmidtke D.T."/>
            <person name="Pope C.E."/>
            <person name="Hoffman L.R."/>
            <person name="Hajjar A."/>
            <person name="Peterson S.B."/>
            <person name="Borenstein E."/>
            <person name="Mougous J."/>
        </authorList>
    </citation>
    <scope>NUCLEOTIDE SEQUENCE [LARGE SCALE GENOMIC DNA]</scope>
    <source>
        <strain evidence="6">3725 D1 iv</strain>
    </source>
</reference>
<dbReference type="Pfam" id="PF16116">
    <property type="entry name" value="DUF4832"/>
    <property type="match status" value="1"/>
</dbReference>
<feature type="domain" description="DUF4832" evidence="2">
    <location>
        <begin position="257"/>
        <end position="503"/>
    </location>
</feature>
<dbReference type="InterPro" id="IPR032267">
    <property type="entry name" value="DUF4832"/>
</dbReference>
<dbReference type="Pfam" id="PF16173">
    <property type="entry name" value="DUF4874"/>
    <property type="match status" value="1"/>
</dbReference>
<keyword evidence="1" id="KW-0732">Signal</keyword>